<feature type="transmembrane region" description="Helical" evidence="6">
    <location>
        <begin position="152"/>
        <end position="178"/>
    </location>
</feature>
<keyword evidence="4 8" id="KW-0418">Kinase</keyword>
<dbReference type="InterPro" id="IPR003660">
    <property type="entry name" value="HAMP_dom"/>
</dbReference>
<dbReference type="EMBL" id="WMBQ01000001">
    <property type="protein sequence ID" value="MTD94037.1"/>
    <property type="molecule type" value="Genomic_DNA"/>
</dbReference>
<dbReference type="Gene3D" id="1.20.5.1930">
    <property type="match status" value="1"/>
</dbReference>
<sequence length="456" mass="49055">MDLKWLLVRRITLVALACLVAGSALAIYLTAREAQRHNIELADMVGRQLDLQLSRIGRSTDLPARFPDWDLVAGLSLQPGQCIELRGVDGALKRSSCAGIDAATVSAPQWFLGAYRSLLNGGLAATRPVSYRGEPQGTLVAAHDPVATAGQAWATIAPLLGFAAVFVAALCVVTYLVIDRALLPTMEILAGLNRLARGDLACRLPAFRLAELNRISEVFNGLSAELSKATTERTELARRLVDTQEQERRHIARELHDDIAQKLSALSARAACVRTAAQHEAPRVAGEASELEKMAAELMISLRRTLTYLRPQEIDDLGLVQSLKALVAQHNQNAGGSTCYSIEADGEVEHLRAETSAHVYRIVQEALTNASKHAKARNVRVLLSRHAETGNEKITLSVVDDGGGLSADDKPSPPAGSGMIGMRERVVALSGRFDAGPLPSGGFRLHVEFPTLQRGA</sequence>
<proteinExistence type="predicted"/>
<dbReference type="GO" id="GO:0000155">
    <property type="term" value="F:phosphorelay sensor kinase activity"/>
    <property type="evidence" value="ECO:0007669"/>
    <property type="project" value="InterPro"/>
</dbReference>
<dbReference type="RefSeq" id="WP_154738516.1">
    <property type="nucleotide sequence ID" value="NZ_WMBQ01000001.1"/>
</dbReference>
<evidence type="ECO:0000256" key="2">
    <source>
        <dbReference type="ARBA" id="ARBA00022553"/>
    </source>
</evidence>
<keyword evidence="6" id="KW-0812">Transmembrane</keyword>
<evidence type="ECO:0000313" key="9">
    <source>
        <dbReference type="Proteomes" id="UP000440694"/>
    </source>
</evidence>
<dbReference type="SMART" id="SM00387">
    <property type="entry name" value="HATPase_c"/>
    <property type="match status" value="1"/>
</dbReference>
<dbReference type="InterPro" id="IPR003594">
    <property type="entry name" value="HATPase_dom"/>
</dbReference>
<evidence type="ECO:0000256" key="1">
    <source>
        <dbReference type="ARBA" id="ARBA00004370"/>
    </source>
</evidence>
<evidence type="ECO:0000313" key="8">
    <source>
        <dbReference type="EMBL" id="MTD94037.1"/>
    </source>
</evidence>
<dbReference type="InterPro" id="IPR011712">
    <property type="entry name" value="Sig_transdc_His_kin_sub3_dim/P"/>
</dbReference>
<keyword evidence="5" id="KW-0902">Two-component regulatory system</keyword>
<evidence type="ECO:0000256" key="6">
    <source>
        <dbReference type="SAM" id="Phobius"/>
    </source>
</evidence>
<dbReference type="AlphaFoldDB" id="A0A6I3KJW5"/>
<keyword evidence="3" id="KW-0808">Transferase</keyword>
<feature type="domain" description="HAMP" evidence="7">
    <location>
        <begin position="179"/>
        <end position="231"/>
    </location>
</feature>
<dbReference type="PANTHER" id="PTHR24421:SF58">
    <property type="entry name" value="SIGNAL TRANSDUCTION HISTIDINE-PROTEIN KINASE_PHOSPHATASE UHPB"/>
    <property type="match status" value="1"/>
</dbReference>
<comment type="caution">
    <text evidence="8">The sequence shown here is derived from an EMBL/GenBank/DDBJ whole genome shotgun (WGS) entry which is preliminary data.</text>
</comment>
<dbReference type="Gene3D" id="3.30.565.10">
    <property type="entry name" value="Histidine kinase-like ATPase, C-terminal domain"/>
    <property type="match status" value="1"/>
</dbReference>
<dbReference type="InterPro" id="IPR036890">
    <property type="entry name" value="HATPase_C_sf"/>
</dbReference>
<keyword evidence="2" id="KW-0597">Phosphoprotein</keyword>
<protein>
    <submittedName>
        <fullName evidence="8">Sensor histidine kinase</fullName>
    </submittedName>
</protein>
<accession>A0A6I3KJW5</accession>
<evidence type="ECO:0000256" key="3">
    <source>
        <dbReference type="ARBA" id="ARBA00022679"/>
    </source>
</evidence>
<reference evidence="8 9" key="1">
    <citation type="submission" date="2019-11" db="EMBL/GenBank/DDBJ databases">
        <title>Identification of a novel strain.</title>
        <authorList>
            <person name="Xu Q."/>
            <person name="Wang G."/>
        </authorList>
    </citation>
    <scope>NUCLEOTIDE SEQUENCE [LARGE SCALE GENOMIC DNA]</scope>
    <source>
        <strain evidence="9">xq</strain>
    </source>
</reference>
<dbReference type="Proteomes" id="UP000440694">
    <property type="component" value="Unassembled WGS sequence"/>
</dbReference>
<dbReference type="PANTHER" id="PTHR24421">
    <property type="entry name" value="NITRATE/NITRITE SENSOR PROTEIN NARX-RELATED"/>
    <property type="match status" value="1"/>
</dbReference>
<dbReference type="Pfam" id="PF02518">
    <property type="entry name" value="HATPase_c"/>
    <property type="match status" value="1"/>
</dbReference>
<keyword evidence="9" id="KW-1185">Reference proteome</keyword>
<evidence type="ECO:0000256" key="5">
    <source>
        <dbReference type="ARBA" id="ARBA00023012"/>
    </source>
</evidence>
<dbReference type="Pfam" id="PF07730">
    <property type="entry name" value="HisKA_3"/>
    <property type="match status" value="1"/>
</dbReference>
<gene>
    <name evidence="8" type="ORF">GIW81_06760</name>
</gene>
<dbReference type="CDD" id="cd16917">
    <property type="entry name" value="HATPase_UhpB-NarQ-NarX-like"/>
    <property type="match status" value="1"/>
</dbReference>
<evidence type="ECO:0000256" key="4">
    <source>
        <dbReference type="ARBA" id="ARBA00022777"/>
    </source>
</evidence>
<evidence type="ECO:0000259" key="7">
    <source>
        <dbReference type="PROSITE" id="PS50885"/>
    </source>
</evidence>
<dbReference type="SUPFAM" id="SSF55874">
    <property type="entry name" value="ATPase domain of HSP90 chaperone/DNA topoisomerase II/histidine kinase"/>
    <property type="match status" value="1"/>
</dbReference>
<comment type="subcellular location">
    <subcellularLocation>
        <location evidence="1">Membrane</location>
    </subcellularLocation>
</comment>
<keyword evidence="6" id="KW-1133">Transmembrane helix</keyword>
<name>A0A6I3KJW5_9HYPH</name>
<organism evidence="8 9">
    <name type="scientific">Hyphomicrobium album</name>
    <dbReference type="NCBI Taxonomy" id="2665159"/>
    <lineage>
        <taxon>Bacteria</taxon>
        <taxon>Pseudomonadati</taxon>
        <taxon>Pseudomonadota</taxon>
        <taxon>Alphaproteobacteria</taxon>
        <taxon>Hyphomicrobiales</taxon>
        <taxon>Hyphomicrobiaceae</taxon>
        <taxon>Hyphomicrobium</taxon>
    </lineage>
</organism>
<dbReference type="GO" id="GO:0016020">
    <property type="term" value="C:membrane"/>
    <property type="evidence" value="ECO:0007669"/>
    <property type="project" value="UniProtKB-SubCell"/>
</dbReference>
<dbReference type="PROSITE" id="PS50885">
    <property type="entry name" value="HAMP"/>
    <property type="match status" value="1"/>
</dbReference>
<keyword evidence="6" id="KW-0472">Membrane</keyword>
<dbReference type="InterPro" id="IPR050482">
    <property type="entry name" value="Sensor_HK_TwoCompSys"/>
</dbReference>
<dbReference type="GO" id="GO:0046983">
    <property type="term" value="F:protein dimerization activity"/>
    <property type="evidence" value="ECO:0007669"/>
    <property type="project" value="InterPro"/>
</dbReference>